<proteinExistence type="predicted"/>
<dbReference type="AlphaFoldDB" id="A0AAJ6AMC2"/>
<gene>
    <name evidence="2" type="ORF">QDX21_09985</name>
</gene>
<feature type="chain" id="PRO_5042507697" evidence="1">
    <location>
        <begin position="25"/>
        <end position="340"/>
    </location>
</feature>
<evidence type="ECO:0000313" key="3">
    <source>
        <dbReference type="Proteomes" id="UP001224674"/>
    </source>
</evidence>
<dbReference type="Pfam" id="PF16868">
    <property type="entry name" value="NMT1_3"/>
    <property type="match status" value="1"/>
</dbReference>
<dbReference type="NCBIfam" id="TIGR02122">
    <property type="entry name" value="TRAP_TAXI"/>
    <property type="match status" value="1"/>
</dbReference>
<reference evidence="2 3" key="1">
    <citation type="submission" date="2023-03" db="EMBL/GenBank/DDBJ databases">
        <title>Complete genome sequences of several Auritidibacter ignavus strains isolated from ear infections.</title>
        <authorList>
            <person name="Baehr T."/>
            <person name="Baumhoegger A.M."/>
        </authorList>
    </citation>
    <scope>NUCLEOTIDE SEQUENCE [LARGE SCALE GENOMIC DNA]</scope>
    <source>
        <strain evidence="2 3">BABAE-6</strain>
    </source>
</reference>
<evidence type="ECO:0000256" key="1">
    <source>
        <dbReference type="SAM" id="SignalP"/>
    </source>
</evidence>
<dbReference type="PROSITE" id="PS51257">
    <property type="entry name" value="PROKAR_LIPOPROTEIN"/>
    <property type="match status" value="1"/>
</dbReference>
<evidence type="ECO:0000313" key="2">
    <source>
        <dbReference type="EMBL" id="WGH92621.1"/>
    </source>
</evidence>
<dbReference type="PANTHER" id="PTHR42941">
    <property type="entry name" value="SLL1037 PROTEIN"/>
    <property type="match status" value="1"/>
</dbReference>
<dbReference type="CDD" id="cd13520">
    <property type="entry name" value="PBP2_TAXI_TRAP"/>
    <property type="match status" value="1"/>
</dbReference>
<sequence>MKAFTSLKVVAATAVAALALTACGDEGGNGGGGDAEYTQDITFATGSSSGVYFPLGNEYANVIGQNTDLSLDAIETDGSADNIGRINNGSAQLGFSQNNTAQEAISGTGQFEGAEGGIENVAWIGQLYPEAAQVITLEGNGIDTISDLEGKRVGIGAPGSGTRAVALEILEAYGLEEGDYEAYEEGFTEGRSLLQDGHIDASIEILGVPAASLQELASTNDVKLVSLDQEEADAIAGDTLFETYTIEAGTYDFVEDDVLTVTVYAALLGSTSQISEDDAYELTKTIYENADDISLPQADLINAEDGLLGVGDIPVHPGAQKYFDEVGASANGGDDAAEEE</sequence>
<dbReference type="RefSeq" id="WP_279674629.1">
    <property type="nucleotide sequence ID" value="NZ_CP122566.1"/>
</dbReference>
<protein>
    <submittedName>
        <fullName evidence="2">TAXI family TRAP transporter solute-binding subunit</fullName>
    </submittedName>
</protein>
<accession>A0AAJ6AMC2</accession>
<organism evidence="2 3">
    <name type="scientific">Auritidibacter ignavus</name>
    <dbReference type="NCBI Taxonomy" id="678932"/>
    <lineage>
        <taxon>Bacteria</taxon>
        <taxon>Bacillati</taxon>
        <taxon>Actinomycetota</taxon>
        <taxon>Actinomycetes</taxon>
        <taxon>Micrococcales</taxon>
        <taxon>Micrococcaceae</taxon>
        <taxon>Auritidibacter</taxon>
    </lineage>
</organism>
<name>A0AAJ6AMC2_9MICC</name>
<dbReference type="InterPro" id="IPR011852">
    <property type="entry name" value="TRAP_TAXI"/>
</dbReference>
<dbReference type="Proteomes" id="UP001224674">
    <property type="component" value="Chromosome"/>
</dbReference>
<dbReference type="Gene3D" id="3.40.190.10">
    <property type="entry name" value="Periplasmic binding protein-like II"/>
    <property type="match status" value="2"/>
</dbReference>
<keyword evidence="1" id="KW-0732">Signal</keyword>
<dbReference type="EMBL" id="CP122566">
    <property type="protein sequence ID" value="WGH92621.1"/>
    <property type="molecule type" value="Genomic_DNA"/>
</dbReference>
<dbReference type="PANTHER" id="PTHR42941:SF1">
    <property type="entry name" value="SLL1037 PROTEIN"/>
    <property type="match status" value="1"/>
</dbReference>
<feature type="signal peptide" evidence="1">
    <location>
        <begin position="1"/>
        <end position="24"/>
    </location>
</feature>
<keyword evidence="3" id="KW-1185">Reference proteome</keyword>
<dbReference type="SUPFAM" id="SSF53850">
    <property type="entry name" value="Periplasmic binding protein-like II"/>
    <property type="match status" value="1"/>
</dbReference>